<feature type="coiled-coil region" evidence="1">
    <location>
        <begin position="123"/>
        <end position="185"/>
    </location>
</feature>
<name>A0A1G6U2R9_9GAMM</name>
<proteinExistence type="predicted"/>
<accession>A0A1G6U2R9</accession>
<dbReference type="EMBL" id="FNAG01000002">
    <property type="protein sequence ID" value="SDD35690.1"/>
    <property type="molecule type" value="Genomic_DNA"/>
</dbReference>
<dbReference type="Proteomes" id="UP000199603">
    <property type="component" value="Unassembled WGS sequence"/>
</dbReference>
<feature type="chain" id="PRO_5011494795" evidence="2">
    <location>
        <begin position="21"/>
        <end position="384"/>
    </location>
</feature>
<keyword evidence="1" id="KW-0175">Coiled coil</keyword>
<evidence type="ECO:0000313" key="4">
    <source>
        <dbReference type="Proteomes" id="UP000199603"/>
    </source>
</evidence>
<dbReference type="OrthoDB" id="6306615at2"/>
<dbReference type="InterPro" id="IPR011049">
    <property type="entry name" value="Serralysin-like_metalloprot_C"/>
</dbReference>
<dbReference type="STRING" id="265719.SAMN04488509_102137"/>
<dbReference type="Gene3D" id="2.150.10.10">
    <property type="entry name" value="Serralysin-like metalloprotease, C-terminal"/>
    <property type="match status" value="2"/>
</dbReference>
<keyword evidence="4" id="KW-1185">Reference proteome</keyword>
<dbReference type="RefSeq" id="WP_143006550.1">
    <property type="nucleotide sequence ID" value="NZ_FNAG01000002.1"/>
</dbReference>
<sequence>MFRLMSLLLAAALCCGSAYASTTLTYQGRLEQSDAPISAELPMRFQLFSAANGGVAIGPALTRSVLVDRGLFSVDLDFGSQAYQNGLWLQIEVDGELLQPRQRLAAAPLAVRSLDSAGLQASIDALLQRVAALETANAQLRSQVDTLIASSAAQGNSLGSLQGALADANAEIDALQATVQAQSTTLASLNGRTTGLEAKTASISVSGDEVFFTGVNLHVRSGAGSTDAAPNGRGNLILGYNEPRVTPSPSVRTGSHNLVLGLRNSYTRFGGIVGGVDNLISGDHASVISGDGNQATGGRSVIVSGTGGLADDVTAVVIGGYQNRATGFRSVAVSGWQNDAQGSYSAILGGESNVATATQSSIGGGDSITTTNFSRFRAEGTLDP</sequence>
<reference evidence="3 4" key="1">
    <citation type="submission" date="2016-10" db="EMBL/GenBank/DDBJ databases">
        <authorList>
            <person name="de Groot N.N."/>
        </authorList>
    </citation>
    <scope>NUCLEOTIDE SEQUENCE [LARGE SCALE GENOMIC DNA]</scope>
    <source>
        <strain evidence="3 4">DSM 16957</strain>
    </source>
</reference>
<protein>
    <submittedName>
        <fullName evidence="3">Uncharacterized protein</fullName>
    </submittedName>
</protein>
<evidence type="ECO:0000256" key="2">
    <source>
        <dbReference type="SAM" id="SignalP"/>
    </source>
</evidence>
<evidence type="ECO:0000256" key="1">
    <source>
        <dbReference type="SAM" id="Coils"/>
    </source>
</evidence>
<keyword evidence="2" id="KW-0732">Signal</keyword>
<dbReference type="Gene3D" id="1.20.5.340">
    <property type="match status" value="1"/>
</dbReference>
<evidence type="ECO:0000313" key="3">
    <source>
        <dbReference type="EMBL" id="SDD35690.1"/>
    </source>
</evidence>
<dbReference type="AlphaFoldDB" id="A0A1G6U2R9"/>
<feature type="signal peptide" evidence="2">
    <location>
        <begin position="1"/>
        <end position="20"/>
    </location>
</feature>
<organism evidence="3 4">
    <name type="scientific">Aquimonas voraii</name>
    <dbReference type="NCBI Taxonomy" id="265719"/>
    <lineage>
        <taxon>Bacteria</taxon>
        <taxon>Pseudomonadati</taxon>
        <taxon>Pseudomonadota</taxon>
        <taxon>Gammaproteobacteria</taxon>
        <taxon>Lysobacterales</taxon>
        <taxon>Lysobacteraceae</taxon>
        <taxon>Aquimonas</taxon>
    </lineage>
</organism>
<gene>
    <name evidence="3" type="ORF">SAMN04488509_102137</name>
</gene>